<feature type="region of interest" description="Disordered" evidence="4">
    <location>
        <begin position="159"/>
        <end position="193"/>
    </location>
</feature>
<feature type="non-terminal residue" evidence="6">
    <location>
        <position position="280"/>
    </location>
</feature>
<feature type="domain" description="RRM" evidence="5">
    <location>
        <begin position="196"/>
        <end position="275"/>
    </location>
</feature>
<dbReference type="SMART" id="SM00360">
    <property type="entry name" value="RRM"/>
    <property type="match status" value="2"/>
</dbReference>
<reference evidence="6 7" key="1">
    <citation type="submission" date="2016-08" db="EMBL/GenBank/DDBJ databases">
        <title>Genomes of anaerobic fungi encode conserved fungal cellulosomes for biomass hydrolysis.</title>
        <authorList>
            <consortium name="DOE Joint Genome Institute"/>
            <person name="Haitjema C.H."/>
            <person name="Gilmore S.P."/>
            <person name="Henske J.K."/>
            <person name="Solomon K.V."/>
            <person name="De Groot R."/>
            <person name="Kuo A."/>
            <person name="Mondo S.J."/>
            <person name="Salamov A.A."/>
            <person name="Labutti K."/>
            <person name="Zhao Z."/>
            <person name="Chiniquy J."/>
            <person name="Barry K."/>
            <person name="Brewer H.M."/>
            <person name="Purvine S.O."/>
            <person name="Wright A.T."/>
            <person name="Boxma B."/>
            <person name="Van Alen T."/>
            <person name="Hackstein J.H."/>
            <person name="Baker S.E."/>
            <person name="Grigoriev I.V."/>
            <person name="O'Malley M.A."/>
        </authorList>
    </citation>
    <scope>NUCLEOTIDE SEQUENCE [LARGE SCALE GENOMIC DNA]</scope>
    <source>
        <strain evidence="7">finn</strain>
    </source>
</reference>
<dbReference type="STRING" id="1754191.A0A1Y1V239"/>
<organism evidence="6 7">
    <name type="scientific">Piromyces finnis</name>
    <dbReference type="NCBI Taxonomy" id="1754191"/>
    <lineage>
        <taxon>Eukaryota</taxon>
        <taxon>Fungi</taxon>
        <taxon>Fungi incertae sedis</taxon>
        <taxon>Chytridiomycota</taxon>
        <taxon>Chytridiomycota incertae sedis</taxon>
        <taxon>Neocallimastigomycetes</taxon>
        <taxon>Neocallimastigales</taxon>
        <taxon>Neocallimastigaceae</taxon>
        <taxon>Piromyces</taxon>
    </lineage>
</organism>
<evidence type="ECO:0000256" key="3">
    <source>
        <dbReference type="PROSITE-ProRule" id="PRU00176"/>
    </source>
</evidence>
<dbReference type="EMBL" id="MCFH01000040">
    <property type="protein sequence ID" value="ORX45451.1"/>
    <property type="molecule type" value="Genomic_DNA"/>
</dbReference>
<evidence type="ECO:0000259" key="5">
    <source>
        <dbReference type="PROSITE" id="PS50102"/>
    </source>
</evidence>
<dbReference type="GO" id="GO:0003723">
    <property type="term" value="F:RNA binding"/>
    <property type="evidence" value="ECO:0007669"/>
    <property type="project" value="UniProtKB-UniRule"/>
</dbReference>
<evidence type="ECO:0000313" key="7">
    <source>
        <dbReference type="Proteomes" id="UP000193719"/>
    </source>
</evidence>
<accession>A0A1Y1V239</accession>
<feature type="non-terminal residue" evidence="6">
    <location>
        <position position="1"/>
    </location>
</feature>
<keyword evidence="2 3" id="KW-0694">RNA-binding</keyword>
<dbReference type="Pfam" id="PF00076">
    <property type="entry name" value="RRM_1"/>
    <property type="match status" value="2"/>
</dbReference>
<dbReference type="PROSITE" id="PS50102">
    <property type="entry name" value="RRM"/>
    <property type="match status" value="2"/>
</dbReference>
<keyword evidence="7" id="KW-1185">Reference proteome</keyword>
<sequence length="280" mass="31831">AEHKKIREEAKKKKEEEEKKQEENKKRKEKREKKKEKKKEKKEKKRKREEAEITGETLESENDESNKKQKKEVSGNGKRGEFGIWVGNLAFSTTEEMLKKFFANCGVITRINLPINKKTKNNKGFAYIDFENEESMKKAVELSEQTLENRNLLIKSSKDFRGRPSKVSSNQNNSSNNGSTPSSGNNKSNVGNKESPTLFIGNLPYAATADGITKCFKEFGKIATVRVATFEDNREKCKGFAYVDFANIESAVKAMNSGKKPKLLGRVLRVEYAGEDATRR</sequence>
<dbReference type="SUPFAM" id="SSF54928">
    <property type="entry name" value="RNA-binding domain, RBD"/>
    <property type="match status" value="2"/>
</dbReference>
<dbReference type="InterPro" id="IPR000504">
    <property type="entry name" value="RRM_dom"/>
</dbReference>
<evidence type="ECO:0000256" key="4">
    <source>
        <dbReference type="SAM" id="MobiDB-lite"/>
    </source>
</evidence>
<evidence type="ECO:0000256" key="2">
    <source>
        <dbReference type="ARBA" id="ARBA00022884"/>
    </source>
</evidence>
<evidence type="ECO:0000256" key="1">
    <source>
        <dbReference type="ARBA" id="ARBA00022737"/>
    </source>
</evidence>
<name>A0A1Y1V239_9FUNG</name>
<gene>
    <name evidence="6" type="ORF">BCR36DRAFT_266917</name>
</gene>
<dbReference type="InterPro" id="IPR012677">
    <property type="entry name" value="Nucleotide-bd_a/b_plait_sf"/>
</dbReference>
<dbReference type="PANTHER" id="PTHR23236">
    <property type="entry name" value="EUKARYOTIC TRANSLATION INITIATION FACTOR 4B/4H"/>
    <property type="match status" value="1"/>
</dbReference>
<feature type="compositionally biased region" description="Low complexity" evidence="4">
    <location>
        <begin position="168"/>
        <end position="193"/>
    </location>
</feature>
<feature type="compositionally biased region" description="Basic residues" evidence="4">
    <location>
        <begin position="27"/>
        <end position="47"/>
    </location>
</feature>
<comment type="caution">
    <text evidence="6">The sequence shown here is derived from an EMBL/GenBank/DDBJ whole genome shotgun (WGS) entry which is preliminary data.</text>
</comment>
<dbReference type="OrthoDB" id="2145946at2759"/>
<feature type="compositionally biased region" description="Basic and acidic residues" evidence="4">
    <location>
        <begin position="64"/>
        <end position="79"/>
    </location>
</feature>
<keyword evidence="1" id="KW-0677">Repeat</keyword>
<feature type="domain" description="RRM" evidence="5">
    <location>
        <begin position="82"/>
        <end position="159"/>
    </location>
</feature>
<protein>
    <recommendedName>
        <fullName evidence="5">RRM domain-containing protein</fullName>
    </recommendedName>
</protein>
<dbReference type="Gene3D" id="3.30.70.330">
    <property type="match status" value="2"/>
</dbReference>
<dbReference type="InterPro" id="IPR035979">
    <property type="entry name" value="RBD_domain_sf"/>
</dbReference>
<evidence type="ECO:0000313" key="6">
    <source>
        <dbReference type="EMBL" id="ORX45451.1"/>
    </source>
</evidence>
<dbReference type="Proteomes" id="UP000193719">
    <property type="component" value="Unassembled WGS sequence"/>
</dbReference>
<dbReference type="AlphaFoldDB" id="A0A1Y1V239"/>
<feature type="compositionally biased region" description="Basic and acidic residues" evidence="4">
    <location>
        <begin position="1"/>
        <end position="26"/>
    </location>
</feature>
<feature type="region of interest" description="Disordered" evidence="4">
    <location>
        <begin position="1"/>
        <end position="79"/>
    </location>
</feature>
<proteinExistence type="predicted"/>
<reference evidence="6 7" key="2">
    <citation type="submission" date="2016-08" db="EMBL/GenBank/DDBJ databases">
        <title>Pervasive Adenine N6-methylation of Active Genes in Fungi.</title>
        <authorList>
            <consortium name="DOE Joint Genome Institute"/>
            <person name="Mondo S.J."/>
            <person name="Dannebaum R.O."/>
            <person name="Kuo R.C."/>
            <person name="Labutti K."/>
            <person name="Haridas S."/>
            <person name="Kuo A."/>
            <person name="Salamov A."/>
            <person name="Ahrendt S.R."/>
            <person name="Lipzen A."/>
            <person name="Sullivan W."/>
            <person name="Andreopoulos W.B."/>
            <person name="Clum A."/>
            <person name="Lindquist E."/>
            <person name="Daum C."/>
            <person name="Ramamoorthy G.K."/>
            <person name="Gryganskyi A."/>
            <person name="Culley D."/>
            <person name="Magnuson J.K."/>
            <person name="James T.Y."/>
            <person name="O'Malley M.A."/>
            <person name="Stajich J.E."/>
            <person name="Spatafora J.W."/>
            <person name="Visel A."/>
            <person name="Grigoriev I.V."/>
        </authorList>
    </citation>
    <scope>NUCLEOTIDE SEQUENCE [LARGE SCALE GENOMIC DNA]</scope>
    <source>
        <strain evidence="7">finn</strain>
    </source>
</reference>
<dbReference type="PANTHER" id="PTHR23236:SF119">
    <property type="entry name" value="NUCLEAR RNA-BINDING PROTEIN SART-3"/>
    <property type="match status" value="1"/>
</dbReference>